<name>Q5N8J2_ORYSJ</name>
<organism evidence="3">
    <name type="scientific">Oryza sativa subsp. japonica</name>
    <name type="common">Rice</name>
    <dbReference type="NCBI Taxonomy" id="39947"/>
    <lineage>
        <taxon>Eukaryota</taxon>
        <taxon>Viridiplantae</taxon>
        <taxon>Streptophyta</taxon>
        <taxon>Embryophyta</taxon>
        <taxon>Tracheophyta</taxon>
        <taxon>Spermatophyta</taxon>
        <taxon>Magnoliopsida</taxon>
        <taxon>Liliopsida</taxon>
        <taxon>Poales</taxon>
        <taxon>Poaceae</taxon>
        <taxon>BOP clade</taxon>
        <taxon>Oryzoideae</taxon>
        <taxon>Oryzeae</taxon>
        <taxon>Oryzinae</taxon>
        <taxon>Oryza</taxon>
        <taxon>Oryza sativa</taxon>
    </lineage>
</organism>
<dbReference type="Proteomes" id="UP000817658">
    <property type="component" value="Chromosome 1"/>
</dbReference>
<dbReference type="AlphaFoldDB" id="Q5N8J2"/>
<evidence type="ECO:0000313" key="2">
    <source>
        <dbReference type="EMBL" id="BAD81784.1"/>
    </source>
</evidence>
<feature type="compositionally biased region" description="Low complexity" evidence="1">
    <location>
        <begin position="31"/>
        <end position="43"/>
    </location>
</feature>
<reference evidence="3" key="1">
    <citation type="journal article" date="2002" name="Nature">
        <title>The genome sequence and structure of rice chromosome 1.</title>
        <authorList>
            <person name="Sasaki T."/>
            <person name="Matsumoto T."/>
            <person name="Yamamoto K."/>
            <person name="Sakata K."/>
            <person name="Baba T."/>
            <person name="Katayose Y."/>
            <person name="Wu J."/>
            <person name="Niimura Y."/>
            <person name="Cheng Z."/>
            <person name="Nagamura Y."/>
            <person name="Antonio B.A."/>
            <person name="Kanamori H."/>
            <person name="Hosokawa S."/>
            <person name="Masukawa M."/>
            <person name="Arikawa K."/>
            <person name="Chiden Y."/>
            <person name="Hayashi M."/>
            <person name="Okamoto M."/>
            <person name="Ando T."/>
            <person name="Aoki H."/>
            <person name="Arita K."/>
            <person name="Hamada M."/>
            <person name="Harada C."/>
            <person name="Hijishita S."/>
            <person name="Honda M."/>
            <person name="Ichikawa Y."/>
            <person name="Idonuma A."/>
            <person name="Iijima M."/>
            <person name="Ikeda M."/>
            <person name="Ikeno M."/>
            <person name="Itoh S."/>
            <person name="Itoh T."/>
            <person name="Itoh Y."/>
            <person name="Itoh Y."/>
            <person name="Iwabuchi A."/>
            <person name="Kamiya K."/>
            <person name="Karasawa W."/>
            <person name="Katagiri S."/>
            <person name="Kikuta A."/>
            <person name="Kobayashi N."/>
            <person name="Kono I."/>
            <person name="Machita K."/>
            <person name="Maehara T."/>
            <person name="Mizuno H."/>
            <person name="Mizubayashi T."/>
            <person name="Mukai Y."/>
            <person name="Nagasaki H."/>
            <person name="Nakashima M."/>
            <person name="Nakama Y."/>
            <person name="Nakamichi Y."/>
            <person name="Nakamura M."/>
            <person name="Namiki N."/>
            <person name="Negishi M."/>
            <person name="Ohta I."/>
            <person name="Ono N."/>
            <person name="Saji S."/>
            <person name="Sakai K."/>
            <person name="Shibata M."/>
            <person name="Shimokawa T."/>
            <person name="Shomura A."/>
            <person name="Song J."/>
            <person name="Takazaki Y."/>
            <person name="Terasawa K."/>
            <person name="Tsuji K."/>
            <person name="Waki K."/>
            <person name="Yamagata H."/>
            <person name="Yamane H."/>
            <person name="Yoshiki S."/>
            <person name="Yoshihara R."/>
            <person name="Yukawa K."/>
            <person name="Zhong H."/>
            <person name="Iwama H."/>
            <person name="Endo T."/>
            <person name="Ito H."/>
            <person name="Hahn J.H."/>
            <person name="Kim H.I."/>
            <person name="Eun M.Y."/>
            <person name="Yano M."/>
            <person name="Jiang J."/>
            <person name="Gojobori T."/>
        </authorList>
    </citation>
    <scope>NUCLEOTIDE SEQUENCE</scope>
</reference>
<reference evidence="4" key="2">
    <citation type="journal article" date="2005" name="Nature">
        <title>The map-based sequence of the rice genome.</title>
        <authorList>
            <consortium name="International rice genome sequencing project (IRGSP)"/>
            <person name="Matsumoto T."/>
            <person name="Wu J."/>
            <person name="Kanamori H."/>
            <person name="Katayose Y."/>
            <person name="Fujisawa M."/>
            <person name="Namiki N."/>
            <person name="Mizuno H."/>
            <person name="Yamamoto K."/>
            <person name="Antonio B.A."/>
            <person name="Baba T."/>
            <person name="Sakata K."/>
            <person name="Nagamura Y."/>
            <person name="Aoki H."/>
            <person name="Arikawa K."/>
            <person name="Arita K."/>
            <person name="Bito T."/>
            <person name="Chiden Y."/>
            <person name="Fujitsuka N."/>
            <person name="Fukunaka R."/>
            <person name="Hamada M."/>
            <person name="Harada C."/>
            <person name="Hayashi A."/>
            <person name="Hijishita S."/>
            <person name="Honda M."/>
            <person name="Hosokawa S."/>
            <person name="Ichikawa Y."/>
            <person name="Idonuma A."/>
            <person name="Iijima M."/>
            <person name="Ikeda M."/>
            <person name="Ikeno M."/>
            <person name="Ito K."/>
            <person name="Ito S."/>
            <person name="Ito T."/>
            <person name="Ito Y."/>
            <person name="Ito Y."/>
            <person name="Iwabuchi A."/>
            <person name="Kamiya K."/>
            <person name="Karasawa W."/>
            <person name="Kurita K."/>
            <person name="Katagiri S."/>
            <person name="Kikuta A."/>
            <person name="Kobayashi H."/>
            <person name="Kobayashi N."/>
            <person name="Machita K."/>
            <person name="Maehara T."/>
            <person name="Masukawa M."/>
            <person name="Mizubayashi T."/>
            <person name="Mukai Y."/>
            <person name="Nagasaki H."/>
            <person name="Nagata Y."/>
            <person name="Naito S."/>
            <person name="Nakashima M."/>
            <person name="Nakama Y."/>
            <person name="Nakamichi Y."/>
            <person name="Nakamura M."/>
            <person name="Meguro A."/>
            <person name="Negishi M."/>
            <person name="Ohta I."/>
            <person name="Ohta T."/>
            <person name="Okamoto M."/>
            <person name="Ono N."/>
            <person name="Saji S."/>
            <person name="Sakaguchi M."/>
            <person name="Sakai K."/>
            <person name="Shibata M."/>
            <person name="Shimokawa T."/>
            <person name="Song J."/>
            <person name="Takazaki Y."/>
            <person name="Terasawa K."/>
            <person name="Tsugane M."/>
            <person name="Tsuji K."/>
            <person name="Ueda S."/>
            <person name="Waki K."/>
            <person name="Yamagata H."/>
            <person name="Yamamoto M."/>
            <person name="Yamamoto S."/>
            <person name="Yamane H."/>
            <person name="Yoshiki S."/>
            <person name="Yoshihara R."/>
            <person name="Yukawa K."/>
            <person name="Zhong H."/>
            <person name="Yano M."/>
            <person name="Yuan Q."/>
            <person name="Ouyang S."/>
            <person name="Liu J."/>
            <person name="Jones K.M."/>
            <person name="Gansberger K."/>
            <person name="Moffat K."/>
            <person name="Hill J."/>
            <person name="Bera J."/>
            <person name="Fadrosh D."/>
            <person name="Jin S."/>
            <person name="Johri S."/>
            <person name="Kim M."/>
            <person name="Overton L."/>
            <person name="Reardon M."/>
            <person name="Tsitrin T."/>
            <person name="Vuong H."/>
            <person name="Weaver B."/>
            <person name="Ciecko A."/>
            <person name="Tallon L."/>
            <person name="Jackson J."/>
            <person name="Pai G."/>
            <person name="Aken S.V."/>
            <person name="Utterback T."/>
            <person name="Reidmuller S."/>
            <person name="Feldblyum T."/>
            <person name="Hsiao J."/>
            <person name="Zismann V."/>
            <person name="Iobst S."/>
            <person name="de Vazeille A.R."/>
            <person name="Buell C.R."/>
            <person name="Ying K."/>
            <person name="Li Y."/>
            <person name="Lu T."/>
            <person name="Huang Y."/>
            <person name="Zhao Q."/>
            <person name="Feng Q."/>
            <person name="Zhang L."/>
            <person name="Zhu J."/>
            <person name="Weng Q."/>
            <person name="Mu J."/>
            <person name="Lu Y."/>
            <person name="Fan D."/>
            <person name="Liu Y."/>
            <person name="Guan J."/>
            <person name="Zhang Y."/>
            <person name="Yu S."/>
            <person name="Liu X."/>
            <person name="Zhang Y."/>
            <person name="Hong G."/>
            <person name="Han B."/>
            <person name="Choisne N."/>
            <person name="Demange N."/>
            <person name="Orjeda G."/>
            <person name="Samain S."/>
            <person name="Cattolico L."/>
            <person name="Pelletier E."/>
            <person name="Couloux A."/>
            <person name="Segurens B."/>
            <person name="Wincker P."/>
            <person name="D'Hont A."/>
            <person name="Scarpelli C."/>
            <person name="Weissenbach J."/>
            <person name="Salanoubat M."/>
            <person name="Quetier F."/>
            <person name="Yu Y."/>
            <person name="Kim H.R."/>
            <person name="Rambo T."/>
            <person name="Currie J."/>
            <person name="Collura K."/>
            <person name="Luo M."/>
            <person name="Yang T."/>
            <person name="Ammiraju J.S.S."/>
            <person name="Engler F."/>
            <person name="Soderlund C."/>
            <person name="Wing R.A."/>
            <person name="Palmer L.E."/>
            <person name="de la Bastide M."/>
            <person name="Spiegel L."/>
            <person name="Nascimento L."/>
            <person name="Zutavern T."/>
            <person name="O'Shaughnessy A."/>
            <person name="Dike S."/>
            <person name="Dedhia N."/>
            <person name="Preston R."/>
            <person name="Balija V."/>
            <person name="McCombie W.R."/>
            <person name="Chow T."/>
            <person name="Chen H."/>
            <person name="Chung M."/>
            <person name="Chen C."/>
            <person name="Shaw J."/>
            <person name="Wu H."/>
            <person name="Hsiao K."/>
            <person name="Chao Y."/>
            <person name="Chu M."/>
            <person name="Cheng C."/>
            <person name="Hour A."/>
            <person name="Lee P."/>
            <person name="Lin S."/>
            <person name="Lin Y."/>
            <person name="Liou J."/>
            <person name="Liu S."/>
            <person name="Hsing Y."/>
            <person name="Raghuvanshi S."/>
            <person name="Mohanty A."/>
            <person name="Bharti A.K."/>
            <person name="Gaur A."/>
            <person name="Gupta V."/>
            <person name="Kumar D."/>
            <person name="Ravi V."/>
            <person name="Vij S."/>
            <person name="Kapur A."/>
            <person name="Khurana P."/>
            <person name="Khurana P."/>
            <person name="Khurana J.P."/>
            <person name="Tyagi A.K."/>
            <person name="Gaikwad K."/>
            <person name="Singh A."/>
            <person name="Dalal V."/>
            <person name="Srivastava S."/>
            <person name="Dixit A."/>
            <person name="Pal A.K."/>
            <person name="Ghazi I.A."/>
            <person name="Yadav M."/>
            <person name="Pandit A."/>
            <person name="Bhargava A."/>
            <person name="Sureshbabu K."/>
            <person name="Batra K."/>
            <person name="Sharma T.R."/>
            <person name="Mohapatra T."/>
            <person name="Singh N.K."/>
            <person name="Messing J."/>
            <person name="Nelson A.B."/>
            <person name="Fuks G."/>
            <person name="Kavchok S."/>
            <person name="Keizer G."/>
            <person name="Linton E."/>
            <person name="Llaca V."/>
            <person name="Song R."/>
            <person name="Tanyolac B."/>
            <person name="Young S."/>
            <person name="Ho-Il K."/>
            <person name="Hahn J.H."/>
            <person name="Sangsakoo G."/>
            <person name="Vanavichit A."/>
            <person name="de Mattos Luiz.A.T."/>
            <person name="Zimmer P.D."/>
            <person name="Malone G."/>
            <person name="Dellagostin O."/>
            <person name="de Oliveira A.C."/>
            <person name="Bevan M."/>
            <person name="Bancroft I."/>
            <person name="Minx P."/>
            <person name="Cordum H."/>
            <person name="Wilson R."/>
            <person name="Cheng Z."/>
            <person name="Jin W."/>
            <person name="Jiang J."/>
            <person name="Leong S.A."/>
            <person name="Iwama H."/>
            <person name="Gojobori T."/>
            <person name="Itoh T."/>
            <person name="Niimura Y."/>
            <person name="Fujii Y."/>
            <person name="Habara T."/>
            <person name="Sakai H."/>
            <person name="Sato Y."/>
            <person name="Wilson G."/>
            <person name="Kumar K."/>
            <person name="McCouch S."/>
            <person name="Juretic N."/>
            <person name="Hoen D."/>
            <person name="Wright S."/>
            <person name="Bruskiewich R."/>
            <person name="Bureau T."/>
            <person name="Miyao A."/>
            <person name="Hirochika H."/>
            <person name="Nishikawa T."/>
            <person name="Kadowaki K."/>
            <person name="Sugiura M."/>
            <person name="Burr B."/>
            <person name="Sasaki T."/>
        </authorList>
    </citation>
    <scope>NUCLEOTIDE SEQUENCE [LARGE SCALE GENOMIC DNA]</scope>
    <source>
        <strain evidence="4">cv. Nipponbare</strain>
    </source>
</reference>
<feature type="compositionally biased region" description="Low complexity" evidence="1">
    <location>
        <begin position="50"/>
        <end position="59"/>
    </location>
</feature>
<accession>Q5N8J2</accession>
<evidence type="ECO:0000313" key="4">
    <source>
        <dbReference type="Proteomes" id="UP000000763"/>
    </source>
</evidence>
<evidence type="ECO:0000313" key="3">
    <source>
        <dbReference type="EMBL" id="BAD82226.1"/>
    </source>
</evidence>
<dbReference type="Proteomes" id="UP000000763">
    <property type="component" value="Chromosome 1"/>
</dbReference>
<dbReference type="EMBL" id="AP003245">
    <property type="protein sequence ID" value="BAD81784.1"/>
    <property type="molecule type" value="Genomic_DNA"/>
</dbReference>
<feature type="region of interest" description="Disordered" evidence="1">
    <location>
        <begin position="1"/>
        <end position="67"/>
    </location>
</feature>
<evidence type="ECO:0000256" key="1">
    <source>
        <dbReference type="SAM" id="MobiDB-lite"/>
    </source>
</evidence>
<sequence length="109" mass="12086">MTTRRGARGGGATDQRRVGAGREATMRRTSGDGTADGDGAAAATRRRAAWRGARGSQARAAEEGENRARDHVEHLECNEQCHFLFNPILVYPLYKFHSINPNFYINEPR</sequence>
<reference evidence="4" key="3">
    <citation type="journal article" date="2008" name="Nucleic Acids Res.">
        <title>The rice annotation project database (RAP-DB): 2008 update.</title>
        <authorList>
            <consortium name="The rice annotation project (RAP)"/>
        </authorList>
    </citation>
    <scope>GENOME REANNOTATION</scope>
    <source>
        <strain evidence="4">cv. Nipponbare</strain>
    </source>
</reference>
<proteinExistence type="predicted"/>
<dbReference type="EMBL" id="AP003378">
    <property type="protein sequence ID" value="BAD82226.1"/>
    <property type="molecule type" value="Genomic_DNA"/>
</dbReference>
<gene>
    <name evidence="3" type="ORF">P0047E11.31</name>
    <name evidence="2" type="ORF">P0421H07.7</name>
</gene>
<protein>
    <submittedName>
        <fullName evidence="3">Uncharacterized protein</fullName>
    </submittedName>
</protein>